<feature type="compositionally biased region" description="Polar residues" evidence="1">
    <location>
        <begin position="1"/>
        <end position="12"/>
    </location>
</feature>
<dbReference type="OrthoDB" id="3064703at2759"/>
<feature type="compositionally biased region" description="Low complexity" evidence="1">
    <location>
        <begin position="20"/>
        <end position="34"/>
    </location>
</feature>
<evidence type="ECO:0000313" key="3">
    <source>
        <dbReference type="Proteomes" id="UP000287166"/>
    </source>
</evidence>
<dbReference type="AlphaFoldDB" id="A0A401GLQ0"/>
<feature type="region of interest" description="Disordered" evidence="1">
    <location>
        <begin position="180"/>
        <end position="280"/>
    </location>
</feature>
<organism evidence="2 3">
    <name type="scientific">Sparassis crispa</name>
    <dbReference type="NCBI Taxonomy" id="139825"/>
    <lineage>
        <taxon>Eukaryota</taxon>
        <taxon>Fungi</taxon>
        <taxon>Dikarya</taxon>
        <taxon>Basidiomycota</taxon>
        <taxon>Agaricomycotina</taxon>
        <taxon>Agaricomycetes</taxon>
        <taxon>Polyporales</taxon>
        <taxon>Sparassidaceae</taxon>
        <taxon>Sparassis</taxon>
    </lineage>
</organism>
<dbReference type="GeneID" id="38779976"/>
<gene>
    <name evidence="2" type="ORF">SCP_0501040</name>
</gene>
<sequence length="648" mass="72027">MGARQMTSTRPQNAYPRAASVLSSSSPTSDRLPLPFLPAQARPLAGSRPCPSFPPSAPLTRAHPRSSQRAERRGTVPHTRTLRFLHTGPQGPQICFDLDNARCMLTWQQFTLLVLRAPRPRLTSPTQTRSARDRMPRNIEDAHALRPAGLQITNVTHHSRAQHTKETGWVTAGDAERYYGTPIPLPAARLPRPTPQSHPRDPDASTSLDVRSLSSTVQRSSRGTSSWHPVEGSSMQTPEDRESAPAPAISSSHRAYFTTDNLRPCAPRVPRRPAPTQAISTQNGVSAFSLRLPLPFKLPASYKPAYVYPTKEAGWSRQALQRSYELVPVMANETSQIDFNAAYDILPEHPGFGCSALPYAHEVAVPVISADTSQWRRAVDDASSPPPLGPHILRTETVAALYEALNRYHFIRAYSFFIMRAVDSKGTQVRGTLASGKTTLAALLFGHIRAEEPNTVVCWIGSWPESIRYEYNRYRGWLLQRRGFVEDGVVIIGEVQNTYWYSGFWNSILKEIGPSSWMRVILFASYGDPRYPDARTNVLASPPVRRVTLQRAKVAFSRWGLFLTPGEYEDFANTLCARSRVDEDFIKAVFDVTAGHVGALADMFTTARASRQSYRDLGSSGRLFTTSIAGEFQRTRASRLAETSLQQG</sequence>
<reference evidence="2 3" key="1">
    <citation type="journal article" date="2018" name="Sci. Rep.">
        <title>Genome sequence of the cauliflower mushroom Sparassis crispa (Hanabiratake) and its association with beneficial usage.</title>
        <authorList>
            <person name="Kiyama R."/>
            <person name="Furutani Y."/>
            <person name="Kawaguchi K."/>
            <person name="Nakanishi T."/>
        </authorList>
    </citation>
    <scope>NUCLEOTIDE SEQUENCE [LARGE SCALE GENOMIC DNA]</scope>
</reference>
<keyword evidence="3" id="KW-1185">Reference proteome</keyword>
<dbReference type="EMBL" id="BFAD01000005">
    <property type="protein sequence ID" value="GBE83059.1"/>
    <property type="molecule type" value="Genomic_DNA"/>
</dbReference>
<proteinExistence type="predicted"/>
<feature type="compositionally biased region" description="Polar residues" evidence="1">
    <location>
        <begin position="204"/>
        <end position="237"/>
    </location>
</feature>
<dbReference type="InParanoid" id="A0A401GLQ0"/>
<feature type="region of interest" description="Disordered" evidence="1">
    <location>
        <begin position="1"/>
        <end position="85"/>
    </location>
</feature>
<evidence type="ECO:0000313" key="2">
    <source>
        <dbReference type="EMBL" id="GBE83059.1"/>
    </source>
</evidence>
<dbReference type="RefSeq" id="XP_027613972.1">
    <property type="nucleotide sequence ID" value="XM_027758171.1"/>
</dbReference>
<name>A0A401GLQ0_9APHY</name>
<evidence type="ECO:0000256" key="1">
    <source>
        <dbReference type="SAM" id="MobiDB-lite"/>
    </source>
</evidence>
<protein>
    <submittedName>
        <fullName evidence="2">Uncharacterized protein</fullName>
    </submittedName>
</protein>
<dbReference type="Proteomes" id="UP000287166">
    <property type="component" value="Unassembled WGS sequence"/>
</dbReference>
<accession>A0A401GLQ0</accession>
<comment type="caution">
    <text evidence="2">The sequence shown here is derived from an EMBL/GenBank/DDBJ whole genome shotgun (WGS) entry which is preliminary data.</text>
</comment>
<feature type="compositionally biased region" description="Polar residues" evidence="1">
    <location>
        <begin position="249"/>
        <end position="261"/>
    </location>
</feature>